<dbReference type="GO" id="GO:0005968">
    <property type="term" value="C:Rab-protein geranylgeranyltransferase complex"/>
    <property type="evidence" value="ECO:0007669"/>
    <property type="project" value="TreeGrafter"/>
</dbReference>
<reference evidence="7 8" key="1">
    <citation type="journal article" date="2009" name="PLoS Genet.">
        <title>Genomic analysis of the basal lineage fungus Rhizopus oryzae reveals a whole-genome duplication.</title>
        <authorList>
            <person name="Ma L.-J."/>
            <person name="Ibrahim A.S."/>
            <person name="Skory C."/>
            <person name="Grabherr M.G."/>
            <person name="Burger G."/>
            <person name="Butler M."/>
            <person name="Elias M."/>
            <person name="Idnurm A."/>
            <person name="Lang B.F."/>
            <person name="Sone T."/>
            <person name="Abe A."/>
            <person name="Calvo S.E."/>
            <person name="Corrochano L.M."/>
            <person name="Engels R."/>
            <person name="Fu J."/>
            <person name="Hansberg W."/>
            <person name="Kim J.-M."/>
            <person name="Kodira C.D."/>
            <person name="Koehrsen M.J."/>
            <person name="Liu B."/>
            <person name="Miranda-Saavedra D."/>
            <person name="O'Leary S."/>
            <person name="Ortiz-Castellanos L."/>
            <person name="Poulter R."/>
            <person name="Rodriguez-Romero J."/>
            <person name="Ruiz-Herrera J."/>
            <person name="Shen Y.-Q."/>
            <person name="Zeng Q."/>
            <person name="Galagan J."/>
            <person name="Birren B.W."/>
            <person name="Cuomo C.A."/>
            <person name="Wickes B.L."/>
        </authorList>
    </citation>
    <scope>NUCLEOTIDE SEQUENCE [LARGE SCALE GENOMIC DNA]</scope>
    <source>
        <strain evidence="8">RA 99-880 / ATCC MYA-4621 / FGSC 9543 / NRRL 43880</strain>
    </source>
</reference>
<evidence type="ECO:0000256" key="5">
    <source>
        <dbReference type="ARBA" id="ARBA00047658"/>
    </source>
</evidence>
<evidence type="ECO:0000256" key="2">
    <source>
        <dbReference type="ARBA" id="ARBA00022602"/>
    </source>
</evidence>
<accession>I1BQ35</accession>
<dbReference type="AlphaFoldDB" id="I1BQ35"/>
<dbReference type="PANTHER" id="PTHR11129:SF2">
    <property type="entry name" value="GERANYLGERANYL TRANSFERASE TYPE-2 SUBUNIT ALPHA"/>
    <property type="match status" value="1"/>
</dbReference>
<evidence type="ECO:0000256" key="4">
    <source>
        <dbReference type="ARBA" id="ARBA00022737"/>
    </source>
</evidence>
<dbReference type="OrthoDB" id="1658at2759"/>
<keyword evidence="3 6" id="KW-0808">Transferase</keyword>
<dbReference type="SUPFAM" id="SSF48439">
    <property type="entry name" value="Protein prenylyltransferase"/>
    <property type="match status" value="1"/>
</dbReference>
<dbReference type="RefSeq" id="XP_067513711.1">
    <property type="nucleotide sequence ID" value="XM_067657610.1"/>
</dbReference>
<dbReference type="PROSITE" id="PS51147">
    <property type="entry name" value="PFTA"/>
    <property type="match status" value="3"/>
</dbReference>
<protein>
    <recommendedName>
        <fullName evidence="6">Geranylgeranyl transferase type-2 subunit alpha</fullName>
        <ecNumber evidence="6">2.5.1.60</ecNumber>
    </recommendedName>
    <alternativeName>
        <fullName evidence="6">Geranylgeranyl transferase type II subunit alpha</fullName>
    </alternativeName>
</protein>
<dbReference type="STRING" id="246409.I1BQ35"/>
<proteinExistence type="inferred from homology"/>
<comment type="catalytic activity">
    <reaction evidence="5 6">
        <text>geranylgeranyl diphosphate + L-cysteinyl-[protein] = S-geranylgeranyl-L-cysteinyl-[protein] + diphosphate</text>
        <dbReference type="Rhea" id="RHEA:21240"/>
        <dbReference type="Rhea" id="RHEA-COMP:10131"/>
        <dbReference type="Rhea" id="RHEA-COMP:11537"/>
        <dbReference type="ChEBI" id="CHEBI:29950"/>
        <dbReference type="ChEBI" id="CHEBI:33019"/>
        <dbReference type="ChEBI" id="CHEBI:57533"/>
        <dbReference type="ChEBI" id="CHEBI:86021"/>
        <dbReference type="EC" id="2.5.1.60"/>
    </reaction>
</comment>
<dbReference type="Gene3D" id="1.25.40.120">
    <property type="entry name" value="Protein prenylyltransferase"/>
    <property type="match status" value="1"/>
</dbReference>
<evidence type="ECO:0000256" key="6">
    <source>
        <dbReference type="RuleBase" id="RU367120"/>
    </source>
</evidence>
<name>I1BQ35_RHIO9</name>
<dbReference type="eggNOG" id="KOG0529">
    <property type="taxonomic scope" value="Eukaryota"/>
</dbReference>
<keyword evidence="2 6" id="KW-0637">Prenyltransferase</keyword>
<dbReference type="PANTHER" id="PTHR11129">
    <property type="entry name" value="PROTEIN FARNESYLTRANSFERASE ALPHA SUBUNIT/RAB GERANYLGERANYL TRANSFERASE ALPHA SUBUNIT"/>
    <property type="match status" value="1"/>
</dbReference>
<dbReference type="InParanoid" id="I1BQ35"/>
<dbReference type="GeneID" id="93609991"/>
<dbReference type="EMBL" id="CH476733">
    <property type="protein sequence ID" value="EIE78315.1"/>
    <property type="molecule type" value="Genomic_DNA"/>
</dbReference>
<dbReference type="InterPro" id="IPR002088">
    <property type="entry name" value="Prenyl_trans_a"/>
</dbReference>
<comment type="function">
    <text evidence="6">Catalyzes the transfer of a geranyl-geranyl moiety from geranyl-geranyl pyrophosphate to cysteines occuring in specific C-terminal amino acid sequences.</text>
</comment>
<evidence type="ECO:0000313" key="7">
    <source>
        <dbReference type="EMBL" id="EIE78315.1"/>
    </source>
</evidence>
<dbReference type="VEuPathDB" id="FungiDB:RO3G_03019"/>
<gene>
    <name evidence="7" type="ORF">RO3G_03019</name>
</gene>
<evidence type="ECO:0000313" key="8">
    <source>
        <dbReference type="Proteomes" id="UP000009138"/>
    </source>
</evidence>
<evidence type="ECO:0000256" key="3">
    <source>
        <dbReference type="ARBA" id="ARBA00022679"/>
    </source>
</evidence>
<keyword evidence="4" id="KW-0677">Repeat</keyword>
<organism evidence="7 8">
    <name type="scientific">Rhizopus delemar (strain RA 99-880 / ATCC MYA-4621 / FGSC 9543 / NRRL 43880)</name>
    <name type="common">Mucormycosis agent</name>
    <name type="synonym">Rhizopus arrhizus var. delemar</name>
    <dbReference type="NCBI Taxonomy" id="246409"/>
    <lineage>
        <taxon>Eukaryota</taxon>
        <taxon>Fungi</taxon>
        <taxon>Fungi incertae sedis</taxon>
        <taxon>Mucoromycota</taxon>
        <taxon>Mucoromycotina</taxon>
        <taxon>Mucoromycetes</taxon>
        <taxon>Mucorales</taxon>
        <taxon>Mucorineae</taxon>
        <taxon>Rhizopodaceae</taxon>
        <taxon>Rhizopus</taxon>
    </lineage>
</organism>
<dbReference type="GO" id="GO:0097354">
    <property type="term" value="P:prenylation"/>
    <property type="evidence" value="ECO:0007669"/>
    <property type="project" value="UniProtKB-UniRule"/>
</dbReference>
<keyword evidence="8" id="KW-1185">Reference proteome</keyword>
<sequence length="315" mass="36798">MLSMDARNFHGWNYRQYVVGHLRKTKDEQDNYKLVESEYQFTTKMICKSFSNYSAWHQRSKLLPEVVTPMTTEEKNEVARNELDLVKNAIYTEPDDQSAWLYYRWILGRVSDAVELIGAYQLKGTPFIFLAFNDIVRMRQMPSILNGKNEHLEGNMYPIPEKDEKKERSSIWVYSLTNQETEACQVIVSSDVILPSSSGKIGPKAVWNVQIQQIERGPNTHKRMKTIVSSLESRGWTPTSSKIYNDPTINDHVSWFTLDKTQLLIEEINTVRDLLDLEPESAYTARKHRYEDQRSWFLFQKITQTTLDLTETNAH</sequence>
<dbReference type="Pfam" id="PF01239">
    <property type="entry name" value="PPTA"/>
    <property type="match status" value="3"/>
</dbReference>
<comment type="similarity">
    <text evidence="1 6">Belongs to the protein prenyltransferase subunit alpha family.</text>
</comment>
<dbReference type="Proteomes" id="UP000009138">
    <property type="component" value="Unassembled WGS sequence"/>
</dbReference>
<dbReference type="GO" id="GO:0004663">
    <property type="term" value="F:Rab geranylgeranyltransferase activity"/>
    <property type="evidence" value="ECO:0007669"/>
    <property type="project" value="UniProtKB-UniRule"/>
</dbReference>
<dbReference type="EC" id="2.5.1.60" evidence="6"/>
<evidence type="ECO:0000256" key="1">
    <source>
        <dbReference type="ARBA" id="ARBA00006734"/>
    </source>
</evidence>